<evidence type="ECO:0000313" key="2">
    <source>
        <dbReference type="EMBL" id="MFC5402214.1"/>
    </source>
</evidence>
<dbReference type="SUPFAM" id="SSF53067">
    <property type="entry name" value="Actin-like ATPase domain"/>
    <property type="match status" value="1"/>
</dbReference>
<dbReference type="EMBL" id="JBHSMI010000009">
    <property type="protein sequence ID" value="MFC5402214.1"/>
    <property type="molecule type" value="Genomic_DNA"/>
</dbReference>
<evidence type="ECO:0000256" key="1">
    <source>
        <dbReference type="ARBA" id="ARBA00006479"/>
    </source>
</evidence>
<name>A0ABW0HNT4_9BACL</name>
<dbReference type="CDD" id="cd23763">
    <property type="entry name" value="ASKHA_ATPase_ROK"/>
    <property type="match status" value="1"/>
</dbReference>
<dbReference type="PANTHER" id="PTHR18964">
    <property type="entry name" value="ROK (REPRESSOR, ORF, KINASE) FAMILY"/>
    <property type="match status" value="1"/>
</dbReference>
<proteinExistence type="inferred from homology"/>
<dbReference type="PANTHER" id="PTHR18964:SF149">
    <property type="entry name" value="BIFUNCTIONAL UDP-N-ACETYLGLUCOSAMINE 2-EPIMERASE_N-ACETYLMANNOSAMINE KINASE"/>
    <property type="match status" value="1"/>
</dbReference>
<dbReference type="InterPro" id="IPR043129">
    <property type="entry name" value="ATPase_NBD"/>
</dbReference>
<protein>
    <submittedName>
        <fullName evidence="2">ROK family protein</fullName>
    </submittedName>
</protein>
<dbReference type="Proteomes" id="UP001596113">
    <property type="component" value="Unassembled WGS sequence"/>
</dbReference>
<organism evidence="2 3">
    <name type="scientific">Cohnella soli</name>
    <dbReference type="NCBI Taxonomy" id="425005"/>
    <lineage>
        <taxon>Bacteria</taxon>
        <taxon>Bacillati</taxon>
        <taxon>Bacillota</taxon>
        <taxon>Bacilli</taxon>
        <taxon>Bacillales</taxon>
        <taxon>Paenibacillaceae</taxon>
        <taxon>Cohnella</taxon>
    </lineage>
</organism>
<dbReference type="Gene3D" id="3.30.420.40">
    <property type="match status" value="2"/>
</dbReference>
<comment type="caution">
    <text evidence="2">The sequence shown here is derived from an EMBL/GenBank/DDBJ whole genome shotgun (WGS) entry which is preliminary data.</text>
</comment>
<dbReference type="InterPro" id="IPR000600">
    <property type="entry name" value="ROK"/>
</dbReference>
<gene>
    <name evidence="2" type="ORF">ACFPOF_05635</name>
</gene>
<dbReference type="RefSeq" id="WP_378130437.1">
    <property type="nucleotide sequence ID" value="NZ_JBHSMI010000009.1"/>
</dbReference>
<reference evidence="3" key="1">
    <citation type="journal article" date="2019" name="Int. J. Syst. Evol. Microbiol.">
        <title>The Global Catalogue of Microorganisms (GCM) 10K type strain sequencing project: providing services to taxonomists for standard genome sequencing and annotation.</title>
        <authorList>
            <consortium name="The Broad Institute Genomics Platform"/>
            <consortium name="The Broad Institute Genome Sequencing Center for Infectious Disease"/>
            <person name="Wu L."/>
            <person name="Ma J."/>
        </authorList>
    </citation>
    <scope>NUCLEOTIDE SEQUENCE [LARGE SCALE GENOMIC DNA]</scope>
    <source>
        <strain evidence="3">CGMCC 1.18575</strain>
    </source>
</reference>
<accession>A0ABW0HNT4</accession>
<evidence type="ECO:0000313" key="3">
    <source>
        <dbReference type="Proteomes" id="UP001596113"/>
    </source>
</evidence>
<comment type="similarity">
    <text evidence="1">Belongs to the ROK (NagC/XylR) family.</text>
</comment>
<sequence>MIDLSQKDSDALYVGVDIGGTKVIVQIVDRNGRVVSRQKTRTSSDLNNIARIVHECVSDSKVNKDKIAGYGFGVPGVTDIHRGIVIEAPALQWHGLNFVEQMQALLQSKVTVENDVNCAALGERWLGSAQSADDFVFIAIGTGVGAAIVNGGNILYGSKFMAGEIGYLLSEEDWHENKEYTFKGFGALEEKISGRALSGHRIPPDLIIKQYKEGHGEGYEIFSAYLRTLSITIANLSSLLNPQKVIIGGGVSQALSEELDRLREQVGKMSPVPVMIECSTLGENAGAYGAAAFLINKLTKQKE</sequence>
<dbReference type="Pfam" id="PF00480">
    <property type="entry name" value="ROK"/>
    <property type="match status" value="1"/>
</dbReference>
<keyword evidence="3" id="KW-1185">Reference proteome</keyword>